<sequence length="130" mass="14468">MPLSGLNEKLNAKKASSHPKFRYPSCQTEKALGHPSKHPNEEFIGTQNPLLPPGNLAIACTTVTRTIISEFCADLLQWCSEYGNGFKSSHSNIFGRNHQIDVVRSSHDIGSIILKQNDHGWLKFNRAGLR</sequence>
<evidence type="ECO:0000313" key="2">
    <source>
        <dbReference type="EMBL" id="GIX72921.1"/>
    </source>
</evidence>
<protein>
    <submittedName>
        <fullName evidence="2">Uncharacterized protein</fullName>
    </submittedName>
</protein>
<name>A0AAV4MLN3_CAEEX</name>
<evidence type="ECO:0000256" key="1">
    <source>
        <dbReference type="SAM" id="MobiDB-lite"/>
    </source>
</evidence>
<proteinExistence type="predicted"/>
<feature type="region of interest" description="Disordered" evidence="1">
    <location>
        <begin position="1"/>
        <end position="21"/>
    </location>
</feature>
<gene>
    <name evidence="2" type="ORF">CEXT_136101</name>
</gene>
<keyword evidence="3" id="KW-1185">Reference proteome</keyword>
<feature type="region of interest" description="Disordered" evidence="1">
    <location>
        <begin position="28"/>
        <end position="47"/>
    </location>
</feature>
<comment type="caution">
    <text evidence="2">The sequence shown here is derived from an EMBL/GenBank/DDBJ whole genome shotgun (WGS) entry which is preliminary data.</text>
</comment>
<organism evidence="2 3">
    <name type="scientific">Caerostris extrusa</name>
    <name type="common">Bark spider</name>
    <name type="synonym">Caerostris bankana</name>
    <dbReference type="NCBI Taxonomy" id="172846"/>
    <lineage>
        <taxon>Eukaryota</taxon>
        <taxon>Metazoa</taxon>
        <taxon>Ecdysozoa</taxon>
        <taxon>Arthropoda</taxon>
        <taxon>Chelicerata</taxon>
        <taxon>Arachnida</taxon>
        <taxon>Araneae</taxon>
        <taxon>Araneomorphae</taxon>
        <taxon>Entelegynae</taxon>
        <taxon>Araneoidea</taxon>
        <taxon>Araneidae</taxon>
        <taxon>Caerostris</taxon>
    </lineage>
</organism>
<evidence type="ECO:0000313" key="3">
    <source>
        <dbReference type="Proteomes" id="UP001054945"/>
    </source>
</evidence>
<reference evidence="2 3" key="1">
    <citation type="submission" date="2021-06" db="EMBL/GenBank/DDBJ databases">
        <title>Caerostris extrusa draft genome.</title>
        <authorList>
            <person name="Kono N."/>
            <person name="Arakawa K."/>
        </authorList>
    </citation>
    <scope>NUCLEOTIDE SEQUENCE [LARGE SCALE GENOMIC DNA]</scope>
</reference>
<accession>A0AAV4MLN3</accession>
<dbReference type="Proteomes" id="UP001054945">
    <property type="component" value="Unassembled WGS sequence"/>
</dbReference>
<dbReference type="EMBL" id="BPLR01002358">
    <property type="protein sequence ID" value="GIX72921.1"/>
    <property type="molecule type" value="Genomic_DNA"/>
</dbReference>
<dbReference type="AlphaFoldDB" id="A0AAV4MLN3"/>